<feature type="region of interest" description="Disordered" evidence="3">
    <location>
        <begin position="287"/>
        <end position="386"/>
    </location>
</feature>
<dbReference type="Gene3D" id="6.10.140.1040">
    <property type="match status" value="1"/>
</dbReference>
<evidence type="ECO:0000256" key="2">
    <source>
        <dbReference type="ARBA" id="ARBA00022490"/>
    </source>
</evidence>
<evidence type="ECO:0000313" key="6">
    <source>
        <dbReference type="Proteomes" id="UP001388673"/>
    </source>
</evidence>
<feature type="domain" description="Hyaluronan/mRNA-binding protein" evidence="4">
    <location>
        <begin position="163"/>
        <end position="270"/>
    </location>
</feature>
<feature type="compositionally biased region" description="Low complexity" evidence="3">
    <location>
        <begin position="20"/>
        <end position="69"/>
    </location>
</feature>
<dbReference type="GO" id="GO:0003723">
    <property type="term" value="F:RNA binding"/>
    <property type="evidence" value="ECO:0007669"/>
    <property type="project" value="InterPro"/>
</dbReference>
<evidence type="ECO:0000256" key="3">
    <source>
        <dbReference type="SAM" id="MobiDB-lite"/>
    </source>
</evidence>
<dbReference type="GO" id="GO:0005737">
    <property type="term" value="C:cytoplasm"/>
    <property type="evidence" value="ECO:0007669"/>
    <property type="project" value="UniProtKB-SubCell"/>
</dbReference>
<dbReference type="SMART" id="SM01233">
    <property type="entry name" value="HABP4_PAI-RBP1"/>
    <property type="match status" value="1"/>
</dbReference>
<dbReference type="EMBL" id="JBCAWK010000002">
    <property type="protein sequence ID" value="KAK8866131.1"/>
    <property type="molecule type" value="Genomic_DNA"/>
</dbReference>
<dbReference type="InterPro" id="IPR019084">
    <property type="entry name" value="STM1-like_N"/>
</dbReference>
<comment type="subcellular location">
    <subcellularLocation>
        <location evidence="1">Cytoplasm</location>
    </subcellularLocation>
</comment>
<dbReference type="AlphaFoldDB" id="A0AAW0Z569"/>
<reference evidence="5 6" key="1">
    <citation type="journal article" date="2024" name="bioRxiv">
        <title>Comparative genomics of Cryptococcus and Kwoniella reveals pathogenesis evolution and contrasting karyotype dynamics via intercentromeric recombination or chromosome fusion.</title>
        <authorList>
            <person name="Coelho M.A."/>
            <person name="David-Palma M."/>
            <person name="Shea T."/>
            <person name="Bowers K."/>
            <person name="McGinley-Smith S."/>
            <person name="Mohammad A.W."/>
            <person name="Gnirke A."/>
            <person name="Yurkov A.M."/>
            <person name="Nowrousian M."/>
            <person name="Sun S."/>
            <person name="Cuomo C.A."/>
            <person name="Heitman J."/>
        </authorList>
    </citation>
    <scope>NUCLEOTIDE SEQUENCE [LARGE SCALE GENOMIC DNA]</scope>
    <source>
        <strain evidence="5 6">CBS 13917</strain>
    </source>
</reference>
<feature type="compositionally biased region" description="Basic and acidic residues" evidence="3">
    <location>
        <begin position="162"/>
        <end position="171"/>
    </location>
</feature>
<dbReference type="PANTHER" id="PTHR12299">
    <property type="entry name" value="HYALURONIC ACID-BINDING PROTEIN 4"/>
    <property type="match status" value="1"/>
</dbReference>
<organism evidence="5 6">
    <name type="scientific">Kwoniella newhampshirensis</name>
    <dbReference type="NCBI Taxonomy" id="1651941"/>
    <lineage>
        <taxon>Eukaryota</taxon>
        <taxon>Fungi</taxon>
        <taxon>Dikarya</taxon>
        <taxon>Basidiomycota</taxon>
        <taxon>Agaricomycotina</taxon>
        <taxon>Tremellomycetes</taxon>
        <taxon>Tremellales</taxon>
        <taxon>Cryptococcaceae</taxon>
        <taxon>Kwoniella</taxon>
    </lineage>
</organism>
<accession>A0AAW0Z569</accession>
<dbReference type="InterPro" id="IPR006861">
    <property type="entry name" value="HABP4_PAIRBP1-bd"/>
</dbReference>
<protein>
    <recommendedName>
        <fullName evidence="4">Hyaluronan/mRNA-binding protein domain-containing protein</fullName>
    </recommendedName>
</protein>
<feature type="compositionally biased region" description="Gly residues" evidence="3">
    <location>
        <begin position="335"/>
        <end position="365"/>
    </location>
</feature>
<keyword evidence="2" id="KW-0963">Cytoplasm</keyword>
<sequence>MSVVSKNIFDLLGDDGDESPAPAKSTPAPKKTEAAPAAPARNVPGAAPRGGAAPAARGRGSYPSRGGPRNVYRDGGEVRNSGPVSGDGNAEGTETPGGFDGERLPPSRKGNQGAVRDAHTKGPRGNRPARGGANASRNVTSGGHASYGSGHYKGGKVPAQAGERRQFERRNQNGGTDSQKKVEHGWGANTGEAELKDEVEGEKDAQVEEAVPGTPAAEGEETVAAEEAAAPAEPEEPEEITKSYEEYLAEKAQAALDLAALGKKQVREVSSEVEGKAFVRQAIDEFFSGKSKSAEPKAKAPKKEKVFIEFDGQFAQPAGSRPPRNDREGGREGSSRGGPRGGRGGPRGGRGAGPRGGAARGGAVRGGRAPAPINANDTTAFPALGA</sequence>
<keyword evidence="6" id="KW-1185">Reference proteome</keyword>
<dbReference type="Proteomes" id="UP001388673">
    <property type="component" value="Unassembled WGS sequence"/>
</dbReference>
<evidence type="ECO:0000313" key="5">
    <source>
        <dbReference type="EMBL" id="KAK8866131.1"/>
    </source>
</evidence>
<dbReference type="GeneID" id="92178541"/>
<comment type="caution">
    <text evidence="5">The sequence shown here is derived from an EMBL/GenBank/DDBJ whole genome shotgun (WGS) entry which is preliminary data.</text>
</comment>
<evidence type="ECO:0000259" key="4">
    <source>
        <dbReference type="SMART" id="SM01233"/>
    </source>
</evidence>
<dbReference type="Pfam" id="PF04774">
    <property type="entry name" value="HABP4_PAI-RBP1"/>
    <property type="match status" value="1"/>
</dbReference>
<proteinExistence type="predicted"/>
<evidence type="ECO:0000256" key="1">
    <source>
        <dbReference type="ARBA" id="ARBA00004496"/>
    </source>
</evidence>
<dbReference type="InterPro" id="IPR039764">
    <property type="entry name" value="HABP4/SERBP1-like"/>
</dbReference>
<feature type="compositionally biased region" description="Basic and acidic residues" evidence="3">
    <location>
        <begin position="292"/>
        <end position="308"/>
    </location>
</feature>
<dbReference type="RefSeq" id="XP_066805610.1">
    <property type="nucleotide sequence ID" value="XM_066944409.1"/>
</dbReference>
<feature type="compositionally biased region" description="Basic and acidic residues" evidence="3">
    <location>
        <begin position="193"/>
        <end position="206"/>
    </location>
</feature>
<feature type="region of interest" description="Disordered" evidence="3">
    <location>
        <begin position="1"/>
        <end position="240"/>
    </location>
</feature>
<name>A0AAW0Z569_9TREE</name>
<dbReference type="KEGG" id="kne:92178541"/>
<feature type="compositionally biased region" description="Low complexity" evidence="3">
    <location>
        <begin position="123"/>
        <end position="150"/>
    </location>
</feature>
<feature type="compositionally biased region" description="Basic and acidic residues" evidence="3">
    <location>
        <begin position="323"/>
        <end position="334"/>
    </location>
</feature>
<dbReference type="PANTHER" id="PTHR12299:SF17">
    <property type="entry name" value="AT19571P-RELATED"/>
    <property type="match status" value="1"/>
</dbReference>
<dbReference type="GO" id="GO:0005634">
    <property type="term" value="C:nucleus"/>
    <property type="evidence" value="ECO:0007669"/>
    <property type="project" value="TreeGrafter"/>
</dbReference>
<dbReference type="Pfam" id="PF09598">
    <property type="entry name" value="Stm1_N"/>
    <property type="match status" value="1"/>
</dbReference>
<gene>
    <name evidence="5" type="ORF">IAR55_001282</name>
</gene>